<dbReference type="Proteomes" id="UP000272400">
    <property type="component" value="Unassembled WGS sequence"/>
</dbReference>
<feature type="compositionally biased region" description="Gly residues" evidence="1">
    <location>
        <begin position="48"/>
        <end position="62"/>
    </location>
</feature>
<dbReference type="AlphaFoldDB" id="A0A3N1CZB1"/>
<dbReference type="EMBL" id="RJKE01000001">
    <property type="protein sequence ID" value="ROO86631.1"/>
    <property type="molecule type" value="Genomic_DNA"/>
</dbReference>
<gene>
    <name evidence="2" type="ORF">EDD29_4205</name>
</gene>
<keyword evidence="3" id="KW-1185">Reference proteome</keyword>
<comment type="caution">
    <text evidence="2">The sequence shown here is derived from an EMBL/GenBank/DDBJ whole genome shotgun (WGS) entry which is preliminary data.</text>
</comment>
<sequence length="62" mass="6766">MCMTTAVPRMRERGFDEFHGAPTADRVGDLERLLGEQFESDEARWGAGERGQGPGSGWEAGP</sequence>
<evidence type="ECO:0000313" key="2">
    <source>
        <dbReference type="EMBL" id="ROO86631.1"/>
    </source>
</evidence>
<evidence type="ECO:0000256" key="1">
    <source>
        <dbReference type="SAM" id="MobiDB-lite"/>
    </source>
</evidence>
<organism evidence="2 3">
    <name type="scientific">Actinocorallia herbida</name>
    <dbReference type="NCBI Taxonomy" id="58109"/>
    <lineage>
        <taxon>Bacteria</taxon>
        <taxon>Bacillati</taxon>
        <taxon>Actinomycetota</taxon>
        <taxon>Actinomycetes</taxon>
        <taxon>Streptosporangiales</taxon>
        <taxon>Thermomonosporaceae</taxon>
        <taxon>Actinocorallia</taxon>
    </lineage>
</organism>
<accession>A0A3N1CZB1</accession>
<name>A0A3N1CZB1_9ACTN</name>
<proteinExistence type="predicted"/>
<reference evidence="2 3" key="1">
    <citation type="submission" date="2018-11" db="EMBL/GenBank/DDBJ databases">
        <title>Sequencing the genomes of 1000 actinobacteria strains.</title>
        <authorList>
            <person name="Klenk H.-P."/>
        </authorList>
    </citation>
    <scope>NUCLEOTIDE SEQUENCE [LARGE SCALE GENOMIC DNA]</scope>
    <source>
        <strain evidence="2 3">DSM 44254</strain>
    </source>
</reference>
<protein>
    <submittedName>
        <fullName evidence="2">Uncharacterized protein</fullName>
    </submittedName>
</protein>
<evidence type="ECO:0000313" key="3">
    <source>
        <dbReference type="Proteomes" id="UP000272400"/>
    </source>
</evidence>
<feature type="region of interest" description="Disordered" evidence="1">
    <location>
        <begin position="39"/>
        <end position="62"/>
    </location>
</feature>